<dbReference type="EMBL" id="FOYX01000001">
    <property type="protein sequence ID" value="SFR64221.1"/>
    <property type="molecule type" value="Genomic_DNA"/>
</dbReference>
<dbReference type="SUPFAM" id="SSF82185">
    <property type="entry name" value="Histone H3 K4-specific methyltransferase SET7/9 N-terminal domain"/>
    <property type="match status" value="1"/>
</dbReference>
<dbReference type="Proteomes" id="UP000199462">
    <property type="component" value="Unassembled WGS sequence"/>
</dbReference>
<evidence type="ECO:0000256" key="1">
    <source>
        <dbReference type="SAM" id="SignalP"/>
    </source>
</evidence>
<feature type="chain" id="PRO_5011544575" description="MORN repeat variant" evidence="1">
    <location>
        <begin position="22"/>
        <end position="182"/>
    </location>
</feature>
<dbReference type="Gene3D" id="3.90.930.1">
    <property type="match status" value="1"/>
</dbReference>
<sequence length="182" mass="20785">MKKLVYISLLLFICCKTSSQVNEINTDSTDLKSVKIDTLTTYQPNGAKNLEVILFDGKKEGNGYMYNGQNEIVGFKHFENDTVNGFGLSLYNKTKKPKHIYQYNNGKMDGMIISFYENGIIEKFRSSDIFSISQKLRFHKNGVIKSIGQTQEGGKAFGTWLYFNEKGILERTVEYENGEPKK</sequence>
<accession>A0A1I6IC06</accession>
<feature type="signal peptide" evidence="1">
    <location>
        <begin position="1"/>
        <end position="21"/>
    </location>
</feature>
<keyword evidence="1" id="KW-0732">Signal</keyword>
<dbReference type="RefSeq" id="WP_091902453.1">
    <property type="nucleotide sequence ID" value="NZ_FOYX01000001.1"/>
</dbReference>
<reference evidence="3" key="1">
    <citation type="submission" date="2016-10" db="EMBL/GenBank/DDBJ databases">
        <authorList>
            <person name="Varghese N."/>
            <person name="Submissions S."/>
        </authorList>
    </citation>
    <scope>NUCLEOTIDE SEQUENCE [LARGE SCALE GENOMIC DNA]</scope>
    <source>
        <strain evidence="3">DSM 19891</strain>
    </source>
</reference>
<evidence type="ECO:0000313" key="3">
    <source>
        <dbReference type="Proteomes" id="UP000199462"/>
    </source>
</evidence>
<name>A0A1I6IC06_9FLAO</name>
<organism evidence="2 3">
    <name type="scientific">Maribacter stanieri</name>
    <dbReference type="NCBI Taxonomy" id="440514"/>
    <lineage>
        <taxon>Bacteria</taxon>
        <taxon>Pseudomonadati</taxon>
        <taxon>Bacteroidota</taxon>
        <taxon>Flavobacteriia</taxon>
        <taxon>Flavobacteriales</taxon>
        <taxon>Flavobacteriaceae</taxon>
        <taxon>Maribacter</taxon>
    </lineage>
</organism>
<dbReference type="STRING" id="440514.SAMN04488010_1453"/>
<keyword evidence="3" id="KW-1185">Reference proteome</keyword>
<evidence type="ECO:0000313" key="2">
    <source>
        <dbReference type="EMBL" id="SFR64221.1"/>
    </source>
</evidence>
<gene>
    <name evidence="2" type="ORF">SAMN04488010_1453</name>
</gene>
<proteinExistence type="predicted"/>
<evidence type="ECO:0008006" key="4">
    <source>
        <dbReference type="Google" id="ProtNLM"/>
    </source>
</evidence>
<dbReference type="AlphaFoldDB" id="A0A1I6IC06"/>
<protein>
    <recommendedName>
        <fullName evidence="4">MORN repeat variant</fullName>
    </recommendedName>
</protein>